<dbReference type="OrthoDB" id="10255570at2759"/>
<dbReference type="GO" id="GO:0004497">
    <property type="term" value="F:monooxygenase activity"/>
    <property type="evidence" value="ECO:0007669"/>
    <property type="project" value="InterPro"/>
</dbReference>
<dbReference type="GO" id="GO:0005506">
    <property type="term" value="F:iron ion binding"/>
    <property type="evidence" value="ECO:0007669"/>
    <property type="project" value="InterPro"/>
</dbReference>
<dbReference type="GO" id="GO:0020037">
    <property type="term" value="F:heme binding"/>
    <property type="evidence" value="ECO:0007669"/>
    <property type="project" value="InterPro"/>
</dbReference>
<evidence type="ECO:0000256" key="6">
    <source>
        <dbReference type="ARBA" id="ARBA00023004"/>
    </source>
</evidence>
<evidence type="ECO:0000256" key="5">
    <source>
        <dbReference type="ARBA" id="ARBA00023002"/>
    </source>
</evidence>
<evidence type="ECO:0000256" key="7">
    <source>
        <dbReference type="ARBA" id="ARBA00023136"/>
    </source>
</evidence>
<keyword evidence="4 9" id="KW-0479">Metal-binding</keyword>
<feature type="domain" description="Phospholipid/glycerol acyltransferase" evidence="11">
    <location>
        <begin position="212"/>
        <end position="339"/>
    </location>
</feature>
<keyword evidence="8" id="KW-0012">Acyltransferase</keyword>
<evidence type="ECO:0000256" key="4">
    <source>
        <dbReference type="ARBA" id="ARBA00022723"/>
    </source>
</evidence>
<comment type="cofactor">
    <cofactor evidence="9">
        <name>heme</name>
        <dbReference type="ChEBI" id="CHEBI:30413"/>
    </cofactor>
</comment>
<dbReference type="InterPro" id="IPR041728">
    <property type="entry name" value="GPAT/DHAPAT_LPLAT"/>
</dbReference>
<dbReference type="GO" id="GO:0006072">
    <property type="term" value="P:glycerol-3-phosphate metabolic process"/>
    <property type="evidence" value="ECO:0007669"/>
    <property type="project" value="TreeGrafter"/>
</dbReference>
<keyword evidence="9" id="KW-0349">Heme</keyword>
<evidence type="ECO:0000313" key="13">
    <source>
        <dbReference type="Proteomes" id="UP000249363"/>
    </source>
</evidence>
<dbReference type="Pfam" id="PF01553">
    <property type="entry name" value="Acyltransferase"/>
    <property type="match status" value="1"/>
</dbReference>
<dbReference type="Pfam" id="PF19277">
    <property type="entry name" value="GPAT_C"/>
    <property type="match status" value="1"/>
</dbReference>
<evidence type="ECO:0000313" key="12">
    <source>
        <dbReference type="EMBL" id="RAO69740.1"/>
    </source>
</evidence>
<dbReference type="InterPro" id="IPR045520">
    <property type="entry name" value="GPAT/DHAPAT_C"/>
</dbReference>
<evidence type="ECO:0000256" key="3">
    <source>
        <dbReference type="ARBA" id="ARBA00022679"/>
    </source>
</evidence>
<dbReference type="PANTHER" id="PTHR12563:SF17">
    <property type="entry name" value="DIHYDROXYACETONE PHOSPHATE ACYLTRANSFERASE"/>
    <property type="match status" value="1"/>
</dbReference>
<dbReference type="GO" id="GO:0008654">
    <property type="term" value="P:phospholipid biosynthetic process"/>
    <property type="evidence" value="ECO:0007669"/>
    <property type="project" value="TreeGrafter"/>
</dbReference>
<dbReference type="CDD" id="cd11065">
    <property type="entry name" value="CYP64-like"/>
    <property type="match status" value="1"/>
</dbReference>
<keyword evidence="7 10" id="KW-0472">Membrane</keyword>
<dbReference type="Gene3D" id="1.10.630.10">
    <property type="entry name" value="Cytochrome P450"/>
    <property type="match status" value="1"/>
</dbReference>
<dbReference type="GO" id="GO:0004366">
    <property type="term" value="F:glycerol-3-phosphate O-acyltransferase activity"/>
    <property type="evidence" value="ECO:0007669"/>
    <property type="project" value="TreeGrafter"/>
</dbReference>
<dbReference type="Proteomes" id="UP000249363">
    <property type="component" value="Unassembled WGS sequence"/>
</dbReference>
<keyword evidence="10" id="KW-1133">Transmembrane helix</keyword>
<proteinExistence type="inferred from homology"/>
<dbReference type="GO" id="GO:0019432">
    <property type="term" value="P:triglyceride biosynthetic process"/>
    <property type="evidence" value="ECO:0007669"/>
    <property type="project" value="TreeGrafter"/>
</dbReference>
<keyword evidence="3" id="KW-0808">Transferase</keyword>
<evidence type="ECO:0000256" key="1">
    <source>
        <dbReference type="ARBA" id="ARBA00004184"/>
    </source>
</evidence>
<protein>
    <recommendedName>
        <fullName evidence="11">Phospholipid/glycerol acyltransferase domain-containing protein</fullName>
    </recommendedName>
</protein>
<dbReference type="SMART" id="SM00563">
    <property type="entry name" value="PlsC"/>
    <property type="match status" value="1"/>
</dbReference>
<feature type="transmembrane region" description="Helical" evidence="10">
    <location>
        <begin position="809"/>
        <end position="834"/>
    </location>
</feature>
<keyword evidence="6 9" id="KW-0408">Iron</keyword>
<dbReference type="EMBL" id="MIKG01000010">
    <property type="protein sequence ID" value="RAO69740.1"/>
    <property type="molecule type" value="Genomic_DNA"/>
</dbReference>
<dbReference type="PANTHER" id="PTHR12563">
    <property type="entry name" value="GLYCEROL-3-PHOSPHATE ACYLTRANSFERASE"/>
    <property type="match status" value="1"/>
</dbReference>
<dbReference type="GO" id="GO:0031966">
    <property type="term" value="C:mitochondrial membrane"/>
    <property type="evidence" value="ECO:0007669"/>
    <property type="project" value="TreeGrafter"/>
</dbReference>
<dbReference type="SUPFAM" id="SSF69593">
    <property type="entry name" value="Glycerol-3-phosphate (1)-acyltransferase"/>
    <property type="match status" value="1"/>
</dbReference>
<dbReference type="GO" id="GO:0006631">
    <property type="term" value="P:fatty acid metabolic process"/>
    <property type="evidence" value="ECO:0007669"/>
    <property type="project" value="TreeGrafter"/>
</dbReference>
<dbReference type="Pfam" id="PF00067">
    <property type="entry name" value="p450"/>
    <property type="match status" value="1"/>
</dbReference>
<dbReference type="InterPro" id="IPR036396">
    <property type="entry name" value="Cyt_P450_sf"/>
</dbReference>
<dbReference type="InterPro" id="IPR002401">
    <property type="entry name" value="Cyt_P450_E_grp-I"/>
</dbReference>
<dbReference type="GO" id="GO:0012505">
    <property type="term" value="C:endomembrane system"/>
    <property type="evidence" value="ECO:0007669"/>
    <property type="project" value="UniProtKB-SubCell"/>
</dbReference>
<feature type="transmembrane region" description="Helical" evidence="10">
    <location>
        <begin position="1115"/>
        <end position="1135"/>
    </location>
</feature>
<reference evidence="12 13" key="1">
    <citation type="journal article" date="2017" name="Biotechnol. Biofuels">
        <title>Differential beta-glucosidase expression as a function of carbon source availability in Talaromyces amestolkiae: a genomic and proteomic approach.</title>
        <authorList>
            <person name="de Eugenio L.I."/>
            <person name="Mendez-Liter J.A."/>
            <person name="Nieto-Dominguez M."/>
            <person name="Alonso L."/>
            <person name="Gil-Munoz J."/>
            <person name="Barriuso J."/>
            <person name="Prieto A."/>
            <person name="Martinez M.J."/>
        </authorList>
    </citation>
    <scope>NUCLEOTIDE SEQUENCE [LARGE SCALE GENOMIC DNA]</scope>
    <source>
        <strain evidence="12 13">CIB</strain>
    </source>
</reference>
<dbReference type="PRINTS" id="PR00463">
    <property type="entry name" value="EP450I"/>
</dbReference>
<comment type="subcellular location">
    <subcellularLocation>
        <location evidence="1">Endomembrane system</location>
        <topology evidence="1">Peripheral membrane protein</topology>
    </subcellularLocation>
</comment>
<dbReference type="InterPro" id="IPR001128">
    <property type="entry name" value="Cyt_P450"/>
</dbReference>
<dbReference type="CDD" id="cd07993">
    <property type="entry name" value="LPLAT_DHAPAT-like"/>
    <property type="match status" value="1"/>
</dbReference>
<evidence type="ECO:0000256" key="10">
    <source>
        <dbReference type="SAM" id="Phobius"/>
    </source>
</evidence>
<organism evidence="12 13">
    <name type="scientific">Talaromyces amestolkiae</name>
    <dbReference type="NCBI Taxonomy" id="1196081"/>
    <lineage>
        <taxon>Eukaryota</taxon>
        <taxon>Fungi</taxon>
        <taxon>Dikarya</taxon>
        <taxon>Ascomycota</taxon>
        <taxon>Pezizomycotina</taxon>
        <taxon>Eurotiomycetes</taxon>
        <taxon>Eurotiomycetidae</taxon>
        <taxon>Eurotiales</taxon>
        <taxon>Trichocomaceae</taxon>
        <taxon>Talaromyces</taxon>
        <taxon>Talaromyces sect. Talaromyces</taxon>
    </lineage>
</organism>
<evidence type="ECO:0000256" key="2">
    <source>
        <dbReference type="ARBA" id="ARBA00007937"/>
    </source>
</evidence>
<accession>A0A364L1S5</accession>
<dbReference type="STRING" id="1196081.A0A364L1S5"/>
<comment type="similarity">
    <text evidence="2">Belongs to the GPAT/DAPAT family.</text>
</comment>
<sequence>MSSKKDAIDAGQTAPDLEIVGDQVTIHPSGFTGGSDSQEDDAITERNLVQHMARFRENPFDFLREVSLFVSGTGWRAYDSVIGQPIYYPGYSDNIKRLIVESPLLRNKVTELAEARLQVEQSEGWYGETPDAVQKARSRRKTEIIQSLRDVVDKMMDNMICKMDSNAFIRSAYYIATQLLTRAYHQGIHVSSEEVLRLRSVAQAAAEKKQSIVFLPNHKSHVDYVSLQVICYRLGIALPIVVAGDNLNIPAVGAFLQHAGAMWIRRSFGDDQLYTTLVQTYIDVLLQQGYNFECFIEGGRSRTGKLLSPKFGILSFILDSLLSGRVKDTIICPVSTQYDKVIETESYISELLGQPKQKENLANFLSQSSVLSLKLGRVDVRFHEPWSLKEFLVQQLQRIQVSQALGSSITLSYSDRGRVLRALGYRVLSDINEVSVMMPTALVGTVLLTLRGRGVGKTELVRRVEWLSERVRVKGGRVAHFYRAPTSQVVDRALDVLGPKLVGEVTGLAEPTYYAVDRFQLSFYRNMTIHLFIPEALVSAAMYTKVKQGGGPANQDITYEALLDQVTFLSQLFRGEFIFPPEGLIANLEKSLFGLEKDDVIKITRDSSGTITAVGLSDAERQCGRENFDFYCFLIWPFIEATWLGAVSLMGLTPPLDGPSDIWVDLNKAQDSAQRLGKTLYHQGDLSYFEAVNKESLKNAYQRFAEEGIILVARSKDQPRTPATIRLAAEWTPNRCPKTGKLSDRGRLWDFTEKIAQSRREGKNRRDGATVSSRVLFMTDIVGRQLFQSATRSGETELEFGIRFSQSKAAAVVVAMLPVIAAVLVGALLSYFLIFRRNSGPPLPPGPKPLPLVGNVLDLPPKGVPEYQHWLTFKDKYGPLSSITILGQTLIIIQDSKIAHDLLEKNSQKTSGRPYLLFASKLCGFEMLLPGKQYNTVFRLHRKLIHQQIGTRAVTERFRDIEDVESKRILLRTLAAPNDVFEHIKTEASAIILKLTYGYTIEKDIEDPLVSLIEHMMDNFTKAFIPMKWSVDIFPFLRYLPEVFPGMSWKATARKWHAINRMVINTPYEFVLNQMAKGTNQPSFVSAHVAEYQEKGEQIAKSEQDHETAIREAAAAVYAGGADTTVTALIVFLLAMMKFPHVQKKAQAEIDAAIGGYRFPTFEDRDKLPYVSALIKELLRWSPVVPVCVTHVTTDEIVYDGYRIPKGSYVLPSIWWFAHDPKTYSDPLTFDPDRYFAPRNEPDPSSDVFGFGRRICPGRYIADESLFMTVSRLLTVFDVNKVLDDQGKEIEPEWVTTPGLISRPHDFPYSIVPRSDRHRQMIVDIEAEHPWEKSDADLLKGLEIEH</sequence>
<name>A0A364L1S5_TALAM</name>
<feature type="binding site" description="axial binding residue" evidence="9">
    <location>
        <position position="1256"/>
    </location>
    <ligand>
        <name>heme</name>
        <dbReference type="ChEBI" id="CHEBI:30413"/>
    </ligand>
    <ligandPart>
        <name>Fe</name>
        <dbReference type="ChEBI" id="CHEBI:18248"/>
    </ligandPart>
</feature>
<evidence type="ECO:0000259" key="11">
    <source>
        <dbReference type="SMART" id="SM00563"/>
    </source>
</evidence>
<dbReference type="PROSITE" id="PS00086">
    <property type="entry name" value="CYTOCHROME_P450"/>
    <property type="match status" value="1"/>
</dbReference>
<dbReference type="GO" id="GO:0016705">
    <property type="term" value="F:oxidoreductase activity, acting on paired donors, with incorporation or reduction of molecular oxygen"/>
    <property type="evidence" value="ECO:0007669"/>
    <property type="project" value="InterPro"/>
</dbReference>
<keyword evidence="10" id="KW-0812">Transmembrane</keyword>
<dbReference type="GeneID" id="63794968"/>
<keyword evidence="5" id="KW-0560">Oxidoreductase</keyword>
<dbReference type="InterPro" id="IPR017972">
    <property type="entry name" value="Cyt_P450_CS"/>
</dbReference>
<dbReference type="InterPro" id="IPR002123">
    <property type="entry name" value="Plipid/glycerol_acylTrfase"/>
</dbReference>
<evidence type="ECO:0000256" key="9">
    <source>
        <dbReference type="PIRSR" id="PIRSR602401-1"/>
    </source>
</evidence>
<keyword evidence="13" id="KW-1185">Reference proteome</keyword>
<comment type="caution">
    <text evidence="12">The sequence shown here is derived from an EMBL/GenBank/DDBJ whole genome shotgun (WGS) entry which is preliminary data.</text>
</comment>
<dbReference type="SUPFAM" id="SSF48264">
    <property type="entry name" value="Cytochrome P450"/>
    <property type="match status" value="1"/>
</dbReference>
<evidence type="ECO:0000256" key="8">
    <source>
        <dbReference type="ARBA" id="ARBA00023315"/>
    </source>
</evidence>
<dbReference type="InterPro" id="IPR022284">
    <property type="entry name" value="GPAT/DHAPAT"/>
</dbReference>
<gene>
    <name evidence="12" type="ORF">BHQ10_005752</name>
</gene>
<dbReference type="RefSeq" id="XP_040734256.1">
    <property type="nucleotide sequence ID" value="XM_040878262.1"/>
</dbReference>